<organism evidence="2 3">
    <name type="scientific">Meganyctiphanes norvegica</name>
    <name type="common">Northern krill</name>
    <name type="synonym">Thysanopoda norvegica</name>
    <dbReference type="NCBI Taxonomy" id="48144"/>
    <lineage>
        <taxon>Eukaryota</taxon>
        <taxon>Metazoa</taxon>
        <taxon>Ecdysozoa</taxon>
        <taxon>Arthropoda</taxon>
        <taxon>Crustacea</taxon>
        <taxon>Multicrustacea</taxon>
        <taxon>Malacostraca</taxon>
        <taxon>Eumalacostraca</taxon>
        <taxon>Eucarida</taxon>
        <taxon>Euphausiacea</taxon>
        <taxon>Euphausiidae</taxon>
        <taxon>Meganyctiphanes</taxon>
    </lineage>
</organism>
<dbReference type="Proteomes" id="UP001497623">
    <property type="component" value="Unassembled WGS sequence"/>
</dbReference>
<reference evidence="2 3" key="1">
    <citation type="submission" date="2024-05" db="EMBL/GenBank/DDBJ databases">
        <authorList>
            <person name="Wallberg A."/>
        </authorList>
    </citation>
    <scope>NUCLEOTIDE SEQUENCE [LARGE SCALE GENOMIC DNA]</scope>
</reference>
<keyword evidence="1" id="KW-1133">Transmembrane helix</keyword>
<feature type="transmembrane region" description="Helical" evidence="1">
    <location>
        <begin position="87"/>
        <end position="108"/>
    </location>
</feature>
<evidence type="ECO:0000256" key="1">
    <source>
        <dbReference type="SAM" id="Phobius"/>
    </source>
</evidence>
<keyword evidence="1" id="KW-0812">Transmembrane</keyword>
<proteinExistence type="predicted"/>
<evidence type="ECO:0000313" key="2">
    <source>
        <dbReference type="EMBL" id="CAL4112598.1"/>
    </source>
</evidence>
<sequence>MLLIPLLIGAFIAIGIWGLRVYYPCQYWTRAGLRFGDRGGTFEEKAYIVLSWIGTLLGNGFTRTGLVLSVAYLFLSFIPFIHSPNLIYSQLGLGIAAVSTLANVIPLLTSKGQDIAQRWEEGQYKLCRAGQQHWFNGKWRGAEEGEKYYSFRYY</sequence>
<name>A0AAV2R6V5_MEGNR</name>
<feature type="transmembrane region" description="Helical" evidence="1">
    <location>
        <begin position="6"/>
        <end position="25"/>
    </location>
</feature>
<protein>
    <submittedName>
        <fullName evidence="2">Uncharacterized protein</fullName>
    </submittedName>
</protein>
<keyword evidence="1" id="KW-0472">Membrane</keyword>
<dbReference type="EMBL" id="CAXKWB010015072">
    <property type="protein sequence ID" value="CAL4112598.1"/>
    <property type="molecule type" value="Genomic_DNA"/>
</dbReference>
<gene>
    <name evidence="2" type="ORF">MNOR_LOCUS19933</name>
</gene>
<comment type="caution">
    <text evidence="2">The sequence shown here is derived from an EMBL/GenBank/DDBJ whole genome shotgun (WGS) entry which is preliminary data.</text>
</comment>
<accession>A0AAV2R6V5</accession>
<evidence type="ECO:0000313" key="3">
    <source>
        <dbReference type="Proteomes" id="UP001497623"/>
    </source>
</evidence>
<keyword evidence="3" id="KW-1185">Reference proteome</keyword>
<dbReference type="AlphaFoldDB" id="A0AAV2R6V5"/>